<keyword evidence="7 11" id="KW-0238">DNA-binding</keyword>
<evidence type="ECO:0000259" key="13">
    <source>
        <dbReference type="PROSITE" id="PS50039"/>
    </source>
</evidence>
<dbReference type="PROSITE" id="PS50039">
    <property type="entry name" value="FORK_HEAD_3"/>
    <property type="match status" value="1"/>
</dbReference>
<dbReference type="FunFam" id="1.10.10.10:FF:000016">
    <property type="entry name" value="Forkhead box protein I1"/>
    <property type="match status" value="1"/>
</dbReference>
<dbReference type="GO" id="GO:0000978">
    <property type="term" value="F:RNA polymerase II cis-regulatory region sequence-specific DNA binding"/>
    <property type="evidence" value="ECO:0007669"/>
    <property type="project" value="TreeGrafter"/>
</dbReference>
<dbReference type="Proteomes" id="UP001168990">
    <property type="component" value="Unassembled WGS sequence"/>
</dbReference>
<keyword evidence="5" id="KW-0832">Ubl conjugation</keyword>
<dbReference type="InterPro" id="IPR036390">
    <property type="entry name" value="WH_DNA-bd_sf"/>
</dbReference>
<evidence type="ECO:0000256" key="1">
    <source>
        <dbReference type="ARBA" id="ARBA00004123"/>
    </source>
</evidence>
<evidence type="ECO:0000256" key="7">
    <source>
        <dbReference type="ARBA" id="ARBA00023125"/>
    </source>
</evidence>
<dbReference type="GO" id="GO:0009653">
    <property type="term" value="P:anatomical structure morphogenesis"/>
    <property type="evidence" value="ECO:0007669"/>
    <property type="project" value="TreeGrafter"/>
</dbReference>
<evidence type="ECO:0000313" key="14">
    <source>
        <dbReference type="EMBL" id="KAK0176331.1"/>
    </source>
</evidence>
<evidence type="ECO:0000256" key="4">
    <source>
        <dbReference type="ARBA" id="ARBA00022782"/>
    </source>
</evidence>
<dbReference type="EMBL" id="JAQQBS010000001">
    <property type="protein sequence ID" value="KAK0176331.1"/>
    <property type="molecule type" value="Genomic_DNA"/>
</dbReference>
<dbReference type="GO" id="GO:0030154">
    <property type="term" value="P:cell differentiation"/>
    <property type="evidence" value="ECO:0007669"/>
    <property type="project" value="UniProtKB-KW"/>
</dbReference>
<feature type="region of interest" description="Disordered" evidence="12">
    <location>
        <begin position="125"/>
        <end position="226"/>
    </location>
</feature>
<dbReference type="PRINTS" id="PR00053">
    <property type="entry name" value="FORKHEAD"/>
</dbReference>
<keyword evidence="8" id="KW-0804">Transcription</keyword>
<dbReference type="InterPro" id="IPR030456">
    <property type="entry name" value="TF_fork_head_CS_2"/>
</dbReference>
<dbReference type="Gene3D" id="1.10.10.10">
    <property type="entry name" value="Winged helix-like DNA-binding domain superfamily/Winged helix DNA-binding domain"/>
    <property type="match status" value="1"/>
</dbReference>
<evidence type="ECO:0000313" key="15">
    <source>
        <dbReference type="Proteomes" id="UP001168990"/>
    </source>
</evidence>
<feature type="compositionally biased region" description="Basic residues" evidence="12">
    <location>
        <begin position="159"/>
        <end position="173"/>
    </location>
</feature>
<protein>
    <recommendedName>
        <fullName evidence="10">Forkhead box protein L2</fullName>
    </recommendedName>
</protein>
<organism evidence="14 15">
    <name type="scientific">Microctonus aethiopoides</name>
    <dbReference type="NCBI Taxonomy" id="144406"/>
    <lineage>
        <taxon>Eukaryota</taxon>
        <taxon>Metazoa</taxon>
        <taxon>Ecdysozoa</taxon>
        <taxon>Arthropoda</taxon>
        <taxon>Hexapoda</taxon>
        <taxon>Insecta</taxon>
        <taxon>Pterygota</taxon>
        <taxon>Neoptera</taxon>
        <taxon>Endopterygota</taxon>
        <taxon>Hymenoptera</taxon>
        <taxon>Apocrita</taxon>
        <taxon>Ichneumonoidea</taxon>
        <taxon>Braconidae</taxon>
        <taxon>Euphorinae</taxon>
        <taxon>Microctonus</taxon>
    </lineage>
</organism>
<keyword evidence="15" id="KW-1185">Reference proteome</keyword>
<dbReference type="PANTHER" id="PTHR11829:SF411">
    <property type="entry name" value="FORKHEAD BOX PROTEIN L2"/>
    <property type="match status" value="1"/>
</dbReference>
<name>A0AA39FVH2_9HYME</name>
<dbReference type="PROSITE" id="PS00657">
    <property type="entry name" value="FORK_HEAD_1"/>
    <property type="match status" value="1"/>
</dbReference>
<dbReference type="CDD" id="cd20028">
    <property type="entry name" value="FH_FOXL2"/>
    <property type="match status" value="1"/>
</dbReference>
<comment type="subcellular location">
    <subcellularLocation>
        <location evidence="1 11">Nucleus</location>
    </subcellularLocation>
</comment>
<evidence type="ECO:0000256" key="12">
    <source>
        <dbReference type="SAM" id="MobiDB-lite"/>
    </source>
</evidence>
<dbReference type="InterPro" id="IPR047515">
    <property type="entry name" value="FH_FOXL2"/>
</dbReference>
<dbReference type="InterPro" id="IPR001766">
    <property type="entry name" value="Fork_head_dom"/>
</dbReference>
<dbReference type="AlphaFoldDB" id="A0AA39FVH2"/>
<evidence type="ECO:0000256" key="8">
    <source>
        <dbReference type="ARBA" id="ARBA00023163"/>
    </source>
</evidence>
<gene>
    <name evidence="14" type="ORF">PV328_000478</name>
</gene>
<proteinExistence type="predicted"/>
<dbReference type="SUPFAM" id="SSF46785">
    <property type="entry name" value="Winged helix' DNA-binding domain"/>
    <property type="match status" value="1"/>
</dbReference>
<dbReference type="Pfam" id="PF00250">
    <property type="entry name" value="Forkhead"/>
    <property type="match status" value="1"/>
</dbReference>
<keyword evidence="3" id="KW-0597">Phosphoprotein</keyword>
<accession>A0AA39FVH2</accession>
<evidence type="ECO:0000256" key="5">
    <source>
        <dbReference type="ARBA" id="ARBA00022843"/>
    </source>
</evidence>
<dbReference type="PROSITE" id="PS00658">
    <property type="entry name" value="FORK_HEAD_2"/>
    <property type="match status" value="1"/>
</dbReference>
<dbReference type="GO" id="GO:0000981">
    <property type="term" value="F:DNA-binding transcription factor activity, RNA polymerase II-specific"/>
    <property type="evidence" value="ECO:0007669"/>
    <property type="project" value="TreeGrafter"/>
</dbReference>
<evidence type="ECO:0000256" key="11">
    <source>
        <dbReference type="PROSITE-ProRule" id="PRU00089"/>
    </source>
</evidence>
<dbReference type="InterPro" id="IPR050211">
    <property type="entry name" value="FOX_domain-containing"/>
</dbReference>
<comment type="caution">
    <text evidence="14">The sequence shown here is derived from an EMBL/GenBank/DDBJ whole genome shotgun (WGS) entry which is preliminary data.</text>
</comment>
<evidence type="ECO:0000256" key="2">
    <source>
        <dbReference type="ARBA" id="ARBA00022499"/>
    </source>
</evidence>
<dbReference type="PANTHER" id="PTHR11829">
    <property type="entry name" value="FORKHEAD BOX PROTEIN"/>
    <property type="match status" value="1"/>
</dbReference>
<evidence type="ECO:0000256" key="10">
    <source>
        <dbReference type="ARBA" id="ARBA00034872"/>
    </source>
</evidence>
<reference evidence="14" key="1">
    <citation type="journal article" date="2023" name="bioRxiv">
        <title>Scaffold-level genome assemblies of two parasitoid biocontrol wasps reveal the parthenogenesis mechanism and an associated novel virus.</title>
        <authorList>
            <person name="Inwood S."/>
            <person name="Skelly J."/>
            <person name="Guhlin J."/>
            <person name="Harrop T."/>
            <person name="Goldson S."/>
            <person name="Dearden P."/>
        </authorList>
    </citation>
    <scope>NUCLEOTIDE SEQUENCE</scope>
    <source>
        <strain evidence="14">Irish</strain>
        <tissue evidence="14">Whole body</tissue>
    </source>
</reference>
<evidence type="ECO:0000256" key="9">
    <source>
        <dbReference type="ARBA" id="ARBA00023242"/>
    </source>
</evidence>
<evidence type="ECO:0000256" key="3">
    <source>
        <dbReference type="ARBA" id="ARBA00022553"/>
    </source>
</evidence>
<keyword evidence="4" id="KW-0221">Differentiation</keyword>
<feature type="DNA-binding region" description="Fork-head" evidence="11">
    <location>
        <begin position="227"/>
        <end position="321"/>
    </location>
</feature>
<dbReference type="InterPro" id="IPR018122">
    <property type="entry name" value="TF_fork_head_CS_1"/>
</dbReference>
<keyword evidence="6" id="KW-0805">Transcription regulation</keyword>
<feature type="domain" description="Fork-head" evidence="13">
    <location>
        <begin position="227"/>
        <end position="321"/>
    </location>
</feature>
<keyword evidence="9 11" id="KW-0539">Nucleus</keyword>
<feature type="compositionally biased region" description="Low complexity" evidence="12">
    <location>
        <begin position="125"/>
        <end position="158"/>
    </location>
</feature>
<feature type="compositionally biased region" description="Polar residues" evidence="12">
    <location>
        <begin position="213"/>
        <end position="226"/>
    </location>
</feature>
<dbReference type="InterPro" id="IPR036388">
    <property type="entry name" value="WH-like_DNA-bd_sf"/>
</dbReference>
<dbReference type="SMART" id="SM00339">
    <property type="entry name" value="FH"/>
    <property type="match status" value="1"/>
</dbReference>
<sequence length="520" mass="57066">MNFSTADRGFKMVSHVLPVSGEIQQGNGNITSSNLTSIQDSPHSLKIKQEPFQLSPTSSLPSLHQVSNFVSDMSSGCMNAPSKDIHDVSVTNFCRSSLSSHHIINSHHHDLHSPQSAISMHTLSSLHHPSHNNKSNNNSNNNNTNNTNNNNSSNNNSNHRNHHHHHHHHQHHSPHVEGKNSSPPIGLHSSTNNNNSPSTSSAPTTNSEASTTVSESDSIEPLSTNEKPPYSYVALIAMAINRSSQKRATLNEIYGYITTNFPYYEKNKKGWQNSIRHNLSLNECFVKVPREGGGERKGNFWTLDPQYHDMFENGNFKRRKRMKRPYRSASYHKSLFGESFASSHVHLNATRNLFAHSPPSYASTGYPRYDTSTWSLQQPQLSYSHCQGIQSQLQPMHHQSMQIPTMNGYGQFNSLGNYIDVSGGSSGSPGAMAGGTFGSNFGACKRRHDGTFVSDTMSGRCSYWPDMVNVKEEPGSSTMTSSGIGGIGVSSGVVGSTMSTGVSSTGFPSVDFQAHSKCYM</sequence>
<feature type="compositionally biased region" description="Low complexity" evidence="12">
    <location>
        <begin position="189"/>
        <end position="212"/>
    </location>
</feature>
<evidence type="ECO:0000256" key="6">
    <source>
        <dbReference type="ARBA" id="ARBA00023015"/>
    </source>
</evidence>
<keyword evidence="2" id="KW-1017">Isopeptide bond</keyword>
<dbReference type="GO" id="GO:0005634">
    <property type="term" value="C:nucleus"/>
    <property type="evidence" value="ECO:0007669"/>
    <property type="project" value="UniProtKB-SubCell"/>
</dbReference>
<reference evidence="14" key="2">
    <citation type="submission" date="2023-03" db="EMBL/GenBank/DDBJ databases">
        <authorList>
            <person name="Inwood S.N."/>
            <person name="Skelly J.G."/>
            <person name="Guhlin J."/>
            <person name="Harrop T.W.R."/>
            <person name="Goldson S.G."/>
            <person name="Dearden P.K."/>
        </authorList>
    </citation>
    <scope>NUCLEOTIDE SEQUENCE</scope>
    <source>
        <strain evidence="14">Irish</strain>
        <tissue evidence="14">Whole body</tissue>
    </source>
</reference>